<dbReference type="CDD" id="cd00834">
    <property type="entry name" value="KAS_I_II"/>
    <property type="match status" value="1"/>
</dbReference>
<dbReference type="RefSeq" id="WP_132101427.1">
    <property type="nucleotide sequence ID" value="NZ_SMLB01000002.1"/>
</dbReference>
<evidence type="ECO:0000313" key="6">
    <source>
        <dbReference type="Proteomes" id="UP000295217"/>
    </source>
</evidence>
<keyword evidence="2 3" id="KW-0808">Transferase</keyword>
<dbReference type="Pfam" id="PF02801">
    <property type="entry name" value="Ketoacyl-synt_C"/>
    <property type="match status" value="1"/>
</dbReference>
<reference evidence="5 6" key="1">
    <citation type="submission" date="2019-02" db="EMBL/GenBank/DDBJ databases">
        <title>Draft genome sequences of novel Actinobacteria.</title>
        <authorList>
            <person name="Sahin N."/>
            <person name="Ay H."/>
            <person name="Saygin H."/>
        </authorList>
    </citation>
    <scope>NUCLEOTIDE SEQUENCE [LARGE SCALE GENOMIC DNA]</scope>
    <source>
        <strain evidence="5 6">8K307</strain>
    </source>
</reference>
<dbReference type="GO" id="GO:0004315">
    <property type="term" value="F:3-oxoacyl-[acyl-carrier-protein] synthase activity"/>
    <property type="evidence" value="ECO:0007669"/>
    <property type="project" value="TreeGrafter"/>
</dbReference>
<dbReference type="EMBL" id="SMLB01000002">
    <property type="protein sequence ID" value="TDD72710.1"/>
    <property type="molecule type" value="Genomic_DNA"/>
</dbReference>
<dbReference type="InterPro" id="IPR016039">
    <property type="entry name" value="Thiolase-like"/>
</dbReference>
<dbReference type="InterPro" id="IPR020841">
    <property type="entry name" value="PKS_Beta-ketoAc_synthase_dom"/>
</dbReference>
<organism evidence="5 6">
    <name type="scientific">Jiangella aurantiaca</name>
    <dbReference type="NCBI Taxonomy" id="2530373"/>
    <lineage>
        <taxon>Bacteria</taxon>
        <taxon>Bacillati</taxon>
        <taxon>Actinomycetota</taxon>
        <taxon>Actinomycetes</taxon>
        <taxon>Jiangellales</taxon>
        <taxon>Jiangellaceae</taxon>
        <taxon>Jiangella</taxon>
    </lineage>
</organism>
<proteinExistence type="inferred from homology"/>
<accession>A0A4R5AM25</accession>
<evidence type="ECO:0000256" key="1">
    <source>
        <dbReference type="ARBA" id="ARBA00008467"/>
    </source>
</evidence>
<name>A0A4R5AM25_9ACTN</name>
<dbReference type="PANTHER" id="PTHR11712:SF336">
    <property type="entry name" value="3-OXOACYL-[ACYL-CARRIER-PROTEIN] SYNTHASE, MITOCHONDRIAL"/>
    <property type="match status" value="1"/>
</dbReference>
<dbReference type="Gene3D" id="3.40.47.10">
    <property type="match status" value="2"/>
</dbReference>
<keyword evidence="6" id="KW-1185">Reference proteome</keyword>
<gene>
    <name evidence="5" type="ORF">E1262_02325</name>
</gene>
<comment type="similarity">
    <text evidence="1 3">Belongs to the thiolase-like superfamily. Beta-ketoacyl-ACP synthases family.</text>
</comment>
<dbReference type="GO" id="GO:0005829">
    <property type="term" value="C:cytosol"/>
    <property type="evidence" value="ECO:0007669"/>
    <property type="project" value="TreeGrafter"/>
</dbReference>
<evidence type="ECO:0000259" key="4">
    <source>
        <dbReference type="PROSITE" id="PS52004"/>
    </source>
</evidence>
<dbReference type="InterPro" id="IPR014030">
    <property type="entry name" value="Ketoacyl_synth_N"/>
</dbReference>
<protein>
    <submittedName>
        <fullName evidence="5">Beta-ketoacyl-[acyl-carrier-protein] synthase family protein</fullName>
    </submittedName>
</protein>
<evidence type="ECO:0000256" key="2">
    <source>
        <dbReference type="ARBA" id="ARBA00022679"/>
    </source>
</evidence>
<evidence type="ECO:0000313" key="5">
    <source>
        <dbReference type="EMBL" id="TDD72710.1"/>
    </source>
</evidence>
<dbReference type="PANTHER" id="PTHR11712">
    <property type="entry name" value="POLYKETIDE SYNTHASE-RELATED"/>
    <property type="match status" value="1"/>
</dbReference>
<dbReference type="SUPFAM" id="SSF53901">
    <property type="entry name" value="Thiolase-like"/>
    <property type="match status" value="2"/>
</dbReference>
<comment type="caution">
    <text evidence="5">The sequence shown here is derived from an EMBL/GenBank/DDBJ whole genome shotgun (WGS) entry which is preliminary data.</text>
</comment>
<sequence length="429" mass="43868">MSRGTGRRVAVTGIGLLSALGTGQADTWAGLMGGRTAIGPLTGFDATTLRTRIGAELTGFVPSRFASRRTLRSATREDELALAGLSLAVDDSGADLARLNPERLSVFLGGNKEISRPQHLIDGSLSVREADGSARESVLGERMGSSFYPLFYVEGLQAAALFYASQRYQAKGANAYFHGTADAGATAIGRAYRSVRRGESDIALAGGFDTGVSFWAMSKMDGLGVLTDRNDLGAGAFRPYDRERSGSVLGEGAAVLVLEEFEIAAARGARVYAEIGGLGSAFDVGGLVTPEPDGAALTAAVAAAGREAGWTADGPDYVATHGCATRLGDASEAAGLRSALGAAAGRVVASSVKPALGHMVAAAGAVNIAVAALAVHHGSVPPTLNLTDPDPDCAMDWVPNEGRDLPVRSALALARGLEGQNVAVALRAA</sequence>
<dbReference type="Pfam" id="PF00109">
    <property type="entry name" value="ketoacyl-synt"/>
    <property type="match status" value="1"/>
</dbReference>
<feature type="domain" description="Ketosynthase family 3 (KS3)" evidence="4">
    <location>
        <begin position="6"/>
        <end position="428"/>
    </location>
</feature>
<dbReference type="SMART" id="SM00825">
    <property type="entry name" value="PKS_KS"/>
    <property type="match status" value="1"/>
</dbReference>
<dbReference type="GO" id="GO:0006633">
    <property type="term" value="P:fatty acid biosynthetic process"/>
    <property type="evidence" value="ECO:0007669"/>
    <property type="project" value="TreeGrafter"/>
</dbReference>
<dbReference type="InterPro" id="IPR000794">
    <property type="entry name" value="Beta-ketoacyl_synthase"/>
</dbReference>
<dbReference type="PROSITE" id="PS52004">
    <property type="entry name" value="KS3_2"/>
    <property type="match status" value="1"/>
</dbReference>
<dbReference type="AlphaFoldDB" id="A0A4R5AM25"/>
<dbReference type="OrthoDB" id="9808669at2"/>
<dbReference type="Proteomes" id="UP000295217">
    <property type="component" value="Unassembled WGS sequence"/>
</dbReference>
<dbReference type="InterPro" id="IPR014031">
    <property type="entry name" value="Ketoacyl_synth_C"/>
</dbReference>
<evidence type="ECO:0000256" key="3">
    <source>
        <dbReference type="RuleBase" id="RU003694"/>
    </source>
</evidence>